<proteinExistence type="predicted"/>
<keyword evidence="1" id="KW-0472">Membrane</keyword>
<dbReference type="EMBL" id="BRPK01000003">
    <property type="protein sequence ID" value="GLB35719.1"/>
    <property type="molecule type" value="Genomic_DNA"/>
</dbReference>
<name>A0A9P3PHS5_LYOSH</name>
<protein>
    <submittedName>
        <fullName evidence="2">Uncharacterized protein</fullName>
    </submittedName>
</protein>
<keyword evidence="1" id="KW-1133">Transmembrane helix</keyword>
<comment type="caution">
    <text evidence="2">The sequence shown here is derived from an EMBL/GenBank/DDBJ whole genome shotgun (WGS) entry which is preliminary data.</text>
</comment>
<keyword evidence="3" id="KW-1185">Reference proteome</keyword>
<sequence length="329" mass="36665">MQEAAITTSRSIIMHTSLAYLSPEIRTFDSILHDSLVGKLSVVSERLRFPTEILLLIRHQLLSALTSQLFDRSTQALAHYESSLRKLLCQECLSYFQDVYGPDIWGWEQFTGACTCRVAKEKADGGQAGYQEIIGYCNLWSQEQPFPNCSTWLESYLSFELSRRADFRDSFHSIWDVVGVVLEDHGCRLSDNAKQPNNHRHFRPFRHIKIAVDIPTAVTIVPAQSAALEGDVARSAPIIIRRADRDLGLSLASEQGLEIRRHAGQSCPQPRLRTADLLPPLSSKEFRIAGIVAAFSTIAVAAASLPLTLATIALTVVCYYSTPHALRIL</sequence>
<dbReference type="OrthoDB" id="3249986at2759"/>
<reference evidence="2" key="1">
    <citation type="submission" date="2022-07" db="EMBL/GenBank/DDBJ databases">
        <title>The genome of Lyophyllum shimeji provides insight into the initial evolution of ectomycorrhizal fungal genome.</title>
        <authorList>
            <person name="Kobayashi Y."/>
            <person name="Shibata T."/>
            <person name="Hirakawa H."/>
            <person name="Shigenobu S."/>
            <person name="Nishiyama T."/>
            <person name="Yamada A."/>
            <person name="Hasebe M."/>
            <person name="Kawaguchi M."/>
        </authorList>
    </citation>
    <scope>NUCLEOTIDE SEQUENCE</scope>
    <source>
        <strain evidence="2">AT787</strain>
    </source>
</reference>
<feature type="transmembrane region" description="Helical" evidence="1">
    <location>
        <begin position="288"/>
        <end position="320"/>
    </location>
</feature>
<gene>
    <name evidence="2" type="ORF">LshimejAT787_0300070</name>
</gene>
<evidence type="ECO:0000313" key="3">
    <source>
        <dbReference type="Proteomes" id="UP001063166"/>
    </source>
</evidence>
<dbReference type="Proteomes" id="UP001063166">
    <property type="component" value="Unassembled WGS sequence"/>
</dbReference>
<evidence type="ECO:0000313" key="2">
    <source>
        <dbReference type="EMBL" id="GLB35719.1"/>
    </source>
</evidence>
<dbReference type="AlphaFoldDB" id="A0A9P3PHS5"/>
<evidence type="ECO:0000256" key="1">
    <source>
        <dbReference type="SAM" id="Phobius"/>
    </source>
</evidence>
<keyword evidence="1" id="KW-0812">Transmembrane</keyword>
<accession>A0A9P3PHS5</accession>
<organism evidence="2 3">
    <name type="scientific">Lyophyllum shimeji</name>
    <name type="common">Hon-shimeji</name>
    <name type="synonym">Tricholoma shimeji</name>
    <dbReference type="NCBI Taxonomy" id="47721"/>
    <lineage>
        <taxon>Eukaryota</taxon>
        <taxon>Fungi</taxon>
        <taxon>Dikarya</taxon>
        <taxon>Basidiomycota</taxon>
        <taxon>Agaricomycotina</taxon>
        <taxon>Agaricomycetes</taxon>
        <taxon>Agaricomycetidae</taxon>
        <taxon>Agaricales</taxon>
        <taxon>Tricholomatineae</taxon>
        <taxon>Lyophyllaceae</taxon>
        <taxon>Lyophyllum</taxon>
    </lineage>
</organism>